<dbReference type="InterPro" id="IPR036514">
    <property type="entry name" value="SGNH_hydro_sf"/>
</dbReference>
<evidence type="ECO:0000259" key="2">
    <source>
        <dbReference type="Pfam" id="PF21181"/>
    </source>
</evidence>
<comment type="caution">
    <text evidence="3">The sequence shown here is derived from an EMBL/GenBank/DDBJ whole genome shotgun (WGS) entry which is preliminary data.</text>
</comment>
<dbReference type="InterPro" id="IPR013830">
    <property type="entry name" value="SGNH_hydro"/>
</dbReference>
<dbReference type="SUPFAM" id="SSF52266">
    <property type="entry name" value="SGNH hydrolase"/>
    <property type="match status" value="1"/>
</dbReference>
<dbReference type="RefSeq" id="WP_120748313.1">
    <property type="nucleotide sequence ID" value="NZ_RBAH01000011.1"/>
</dbReference>
<keyword evidence="4" id="KW-1185">Reference proteome</keyword>
<dbReference type="AlphaFoldDB" id="A0A3B0CH67"/>
<dbReference type="EMBL" id="RBAH01000011">
    <property type="protein sequence ID" value="RKN83769.1"/>
    <property type="molecule type" value="Genomic_DNA"/>
</dbReference>
<accession>A0A3B0CH67</accession>
<dbReference type="InterPro" id="IPR048977">
    <property type="entry name" value="SsfX3-like_N"/>
</dbReference>
<organism evidence="3 4">
    <name type="scientific">Paenibacillus ginsengarvi</name>
    <dbReference type="NCBI Taxonomy" id="400777"/>
    <lineage>
        <taxon>Bacteria</taxon>
        <taxon>Bacillati</taxon>
        <taxon>Bacillota</taxon>
        <taxon>Bacilli</taxon>
        <taxon>Bacillales</taxon>
        <taxon>Paenibacillaceae</taxon>
        <taxon>Paenibacillus</taxon>
    </lineage>
</organism>
<evidence type="ECO:0000259" key="1">
    <source>
        <dbReference type="Pfam" id="PF14606"/>
    </source>
</evidence>
<dbReference type="Gene3D" id="3.40.50.1110">
    <property type="entry name" value="SGNH hydrolase"/>
    <property type="match status" value="1"/>
</dbReference>
<dbReference type="OrthoDB" id="2060945at2"/>
<dbReference type="Pfam" id="PF14606">
    <property type="entry name" value="Lipase_GDSL_3"/>
    <property type="match status" value="1"/>
</dbReference>
<gene>
    <name evidence="3" type="ORF">D7M11_16365</name>
</gene>
<sequence>MQSIEVNPSLFKGAVSLEQLEDGIRPWRINYKHYELFPPNGINGTAILSAGIRLRFASDTTTVSLEVAPVQAQVQFDLVSGDAPVLTQVLEPGETTLRFEQLPAQDKLIEIYLPQKSSTVVRAIGIDDNASLHIPEDTRPKWITYGSSITQCNAAFSPAFTWPAIVARRFGLDLTCLGYSGNCHLEPMVARTIRDLDADVISLCMGINVYGGSTLNKRTFRAAVIGFIQIVREKHPDTPIIVMSPIWSPPRETTPNTVGFTLAEMREEVEAAVAAMEGLGDQHLHYVHGHAIFDESYAEHLPDNLHPNGQGYAIMGQNFGDKAMQQVLAEYGLNRGFAITNG</sequence>
<dbReference type="Gene3D" id="2.60.120.260">
    <property type="entry name" value="Galactose-binding domain-like"/>
    <property type="match status" value="1"/>
</dbReference>
<name>A0A3B0CH67_9BACL</name>
<protein>
    <submittedName>
        <fullName evidence="3">GDSL family lipase</fullName>
    </submittedName>
</protein>
<feature type="domain" description="SsfX3-like N-terminal" evidence="2">
    <location>
        <begin position="11"/>
        <end position="120"/>
    </location>
</feature>
<proteinExistence type="predicted"/>
<reference evidence="3 4" key="1">
    <citation type="journal article" date="2007" name="Int. J. Syst. Evol. Microbiol.">
        <title>Paenibacillus ginsengarvi sp. nov., isolated from soil from ginseng cultivation.</title>
        <authorList>
            <person name="Yoon M.H."/>
            <person name="Ten L.N."/>
            <person name="Im W.T."/>
        </authorList>
    </citation>
    <scope>NUCLEOTIDE SEQUENCE [LARGE SCALE GENOMIC DNA]</scope>
    <source>
        <strain evidence="3 4">KCTC 13059</strain>
    </source>
</reference>
<feature type="domain" description="SGNH hydrolase-type esterase" evidence="1">
    <location>
        <begin position="143"/>
        <end position="314"/>
    </location>
</feature>
<evidence type="ECO:0000313" key="4">
    <source>
        <dbReference type="Proteomes" id="UP000282311"/>
    </source>
</evidence>
<dbReference type="Pfam" id="PF21181">
    <property type="entry name" value="SsfX3_N"/>
    <property type="match status" value="1"/>
</dbReference>
<evidence type="ECO:0000313" key="3">
    <source>
        <dbReference type="EMBL" id="RKN83769.1"/>
    </source>
</evidence>
<dbReference type="Proteomes" id="UP000282311">
    <property type="component" value="Unassembled WGS sequence"/>
</dbReference>